<gene>
    <name evidence="4" type="ORF">CGI_10022075</name>
</gene>
<dbReference type="Pfam" id="PF00397">
    <property type="entry name" value="WW"/>
    <property type="match status" value="1"/>
</dbReference>
<organism evidence="4">
    <name type="scientific">Magallana gigas</name>
    <name type="common">Pacific oyster</name>
    <name type="synonym">Crassostrea gigas</name>
    <dbReference type="NCBI Taxonomy" id="29159"/>
    <lineage>
        <taxon>Eukaryota</taxon>
        <taxon>Metazoa</taxon>
        <taxon>Spiralia</taxon>
        <taxon>Lophotrochozoa</taxon>
        <taxon>Mollusca</taxon>
        <taxon>Bivalvia</taxon>
        <taxon>Autobranchia</taxon>
        <taxon>Pteriomorphia</taxon>
        <taxon>Ostreida</taxon>
        <taxon>Ostreoidea</taxon>
        <taxon>Ostreidae</taxon>
        <taxon>Magallana</taxon>
    </lineage>
</organism>
<proteinExistence type="predicted"/>
<dbReference type="EMBL" id="JH817402">
    <property type="protein sequence ID" value="EKC37552.1"/>
    <property type="molecule type" value="Genomic_DNA"/>
</dbReference>
<dbReference type="InterPro" id="IPR036020">
    <property type="entry name" value="WW_dom_sf"/>
</dbReference>
<dbReference type="Gene3D" id="2.20.70.10">
    <property type="match status" value="2"/>
</dbReference>
<dbReference type="GO" id="GO:0060090">
    <property type="term" value="F:molecular adaptor activity"/>
    <property type="evidence" value="ECO:0007669"/>
    <property type="project" value="InterPro"/>
</dbReference>
<dbReference type="HOGENOM" id="CLU_344614_0_0_1"/>
<feature type="compositionally biased region" description="Low complexity" evidence="3">
    <location>
        <begin position="221"/>
        <end position="242"/>
    </location>
</feature>
<dbReference type="InParanoid" id="K1QL80"/>
<feature type="region of interest" description="Disordered" evidence="3">
    <location>
        <begin position="213"/>
        <end position="246"/>
    </location>
</feature>
<dbReference type="FunFam" id="2.20.70.10:FF:000035">
    <property type="entry name" value="Salvador homolog 1 (Drosophila)"/>
    <property type="match status" value="1"/>
</dbReference>
<evidence type="ECO:0000256" key="2">
    <source>
        <dbReference type="ARBA" id="ARBA00022737"/>
    </source>
</evidence>
<sequence length="821" mass="91551">MLSKKKDSGINDGIAGKYVKRETPPMLRNYHTPVRQTPNFQRRSVKTPATFYVPQQAAGNVIGSRAQVPTRSNVQSNVSSLETRSQQLSPLTQQRNTQSAPPNIAQLSQGLQNLSAGDRSEGASGSTSSLTNQGSTTSQGTIASSGYGSGPQPAVSEGQQGAGQRNNLGAIREDFHEAGNLGGAQGNFTDYHSQFDENYQIQQYHEEIRNHYAQQSGGHVSSTQHSLQSSTQQSSTSSSSSSAYNDEFPLPPGWSLDWTVRGRKYYIDHNTQTTHWSHPLEKESLPTGWERIENKEYGVYYVNHYLQIAQVNHPCSPTQGNVRYSHPPHLPRQIEYRATRQDGMLVPANPYLHTEIPKWLVVYSKGAREHDHKLKWDLFRLNEIEVFDAMLMRLHKQELEQIVMSYEAYRSALIREMERRKKENQVPSQSRALPQSVEHQKQIQNEGLLPGRLYNISAQGSGQPPSQGATPGIQQNVGHGFPRNVDQISAIPVTIGLPQSVQGPMVQQNMVRANLNFKTATPAAPSNPANLPQGVNPAAGQQGTTAAERMMMLHSQASENQFAMQKTVTTQHHLMQQHQQIQQQLEQLRQEQLQRHLQQQLIQQRLMQQQHMQSVQFHGSPMLPTHKPLSQNFVSQQPLGSQVQHYTPYTANQQTINQQPQSYPAHPTTTSQHPSTSPHAPLQVYPQLPRPPTPPPPAPINLPPCSFTSLSTTCNIRSNACTTSTAPPEYSTGLPPVGCFIVFTLSPVPRYPPASFLRSFLAANGAFQFPTTIPNTATVQVHYTEHRNQSLTPGCAILTENKYCMFITCVLHMYFLHILLF</sequence>
<dbReference type="CDD" id="cd21433">
    <property type="entry name" value="SARAH_Sav"/>
    <property type="match status" value="1"/>
</dbReference>
<evidence type="ECO:0000256" key="1">
    <source>
        <dbReference type="ARBA" id="ARBA00022553"/>
    </source>
</evidence>
<dbReference type="InterPro" id="IPR001202">
    <property type="entry name" value="WW_dom"/>
</dbReference>
<feature type="region of interest" description="Disordered" evidence="3">
    <location>
        <begin position="420"/>
        <end position="442"/>
    </location>
</feature>
<dbReference type="PROSITE" id="PS50951">
    <property type="entry name" value="SARAH"/>
    <property type="match status" value="1"/>
</dbReference>
<dbReference type="GO" id="GO:0008285">
    <property type="term" value="P:negative regulation of cell population proliferation"/>
    <property type="evidence" value="ECO:0007669"/>
    <property type="project" value="TreeGrafter"/>
</dbReference>
<protein>
    <submittedName>
        <fullName evidence="4">Salvador-like protein 1</fullName>
    </submittedName>
</protein>
<feature type="compositionally biased region" description="Polar residues" evidence="3">
    <location>
        <begin position="123"/>
        <end position="146"/>
    </location>
</feature>
<feature type="region of interest" description="Disordered" evidence="3">
    <location>
        <begin position="115"/>
        <end position="163"/>
    </location>
</feature>
<dbReference type="InterPro" id="IPR030030">
    <property type="entry name" value="Sav"/>
</dbReference>
<dbReference type="CDD" id="cd00201">
    <property type="entry name" value="WW"/>
    <property type="match status" value="1"/>
</dbReference>
<dbReference type="PANTHER" id="PTHR47522">
    <property type="entry name" value="SALVADOR FAMILY WW DOMAIN-CONTAINING PROTEIN 1"/>
    <property type="match status" value="1"/>
</dbReference>
<dbReference type="GO" id="GO:0006915">
    <property type="term" value="P:apoptotic process"/>
    <property type="evidence" value="ECO:0007669"/>
    <property type="project" value="InterPro"/>
</dbReference>
<keyword evidence="2" id="KW-0677">Repeat</keyword>
<feature type="region of interest" description="Disordered" evidence="3">
    <location>
        <begin position="63"/>
        <end position="101"/>
    </location>
</feature>
<feature type="region of interest" description="Disordered" evidence="3">
    <location>
        <begin position="1"/>
        <end position="43"/>
    </location>
</feature>
<dbReference type="SMART" id="SM00456">
    <property type="entry name" value="WW"/>
    <property type="match status" value="2"/>
</dbReference>
<reference evidence="4" key="1">
    <citation type="journal article" date="2012" name="Nature">
        <title>The oyster genome reveals stress adaptation and complexity of shell formation.</title>
        <authorList>
            <person name="Zhang G."/>
            <person name="Fang X."/>
            <person name="Guo X."/>
            <person name="Li L."/>
            <person name="Luo R."/>
            <person name="Xu F."/>
            <person name="Yang P."/>
            <person name="Zhang L."/>
            <person name="Wang X."/>
            <person name="Qi H."/>
            <person name="Xiong Z."/>
            <person name="Que H."/>
            <person name="Xie Y."/>
            <person name="Holland P.W."/>
            <person name="Paps J."/>
            <person name="Zhu Y."/>
            <person name="Wu F."/>
            <person name="Chen Y."/>
            <person name="Wang J."/>
            <person name="Peng C."/>
            <person name="Meng J."/>
            <person name="Yang L."/>
            <person name="Liu J."/>
            <person name="Wen B."/>
            <person name="Zhang N."/>
            <person name="Huang Z."/>
            <person name="Zhu Q."/>
            <person name="Feng Y."/>
            <person name="Mount A."/>
            <person name="Hedgecock D."/>
            <person name="Xu Z."/>
            <person name="Liu Y."/>
            <person name="Domazet-Loso T."/>
            <person name="Du Y."/>
            <person name="Sun X."/>
            <person name="Zhang S."/>
            <person name="Liu B."/>
            <person name="Cheng P."/>
            <person name="Jiang X."/>
            <person name="Li J."/>
            <person name="Fan D."/>
            <person name="Wang W."/>
            <person name="Fu W."/>
            <person name="Wang T."/>
            <person name="Wang B."/>
            <person name="Zhang J."/>
            <person name="Peng Z."/>
            <person name="Li Y."/>
            <person name="Li N."/>
            <person name="Wang J."/>
            <person name="Chen M."/>
            <person name="He Y."/>
            <person name="Tan F."/>
            <person name="Song X."/>
            <person name="Zheng Q."/>
            <person name="Huang R."/>
            <person name="Yang H."/>
            <person name="Du X."/>
            <person name="Chen L."/>
            <person name="Yang M."/>
            <person name="Gaffney P.M."/>
            <person name="Wang S."/>
            <person name="Luo L."/>
            <person name="She Z."/>
            <person name="Ming Y."/>
            <person name="Huang W."/>
            <person name="Zhang S."/>
            <person name="Huang B."/>
            <person name="Zhang Y."/>
            <person name="Qu T."/>
            <person name="Ni P."/>
            <person name="Miao G."/>
            <person name="Wang J."/>
            <person name="Wang Q."/>
            <person name="Steinberg C.E."/>
            <person name="Wang H."/>
            <person name="Li N."/>
            <person name="Qian L."/>
            <person name="Zhang G."/>
            <person name="Li Y."/>
            <person name="Yang H."/>
            <person name="Liu X."/>
            <person name="Wang J."/>
            <person name="Yin Y."/>
            <person name="Wang J."/>
        </authorList>
    </citation>
    <scope>NUCLEOTIDE SEQUENCE [LARGE SCALE GENOMIC DNA]</scope>
    <source>
        <strain evidence="4">05x7-T-G4-1.051#20</strain>
    </source>
</reference>
<dbReference type="InterPro" id="IPR011524">
    <property type="entry name" value="SARAH_dom"/>
</dbReference>
<dbReference type="AlphaFoldDB" id="K1QL80"/>
<feature type="compositionally biased region" description="Polar residues" evidence="3">
    <location>
        <begin position="67"/>
        <end position="101"/>
    </location>
</feature>
<evidence type="ECO:0000313" key="4">
    <source>
        <dbReference type="EMBL" id="EKC37552.1"/>
    </source>
</evidence>
<dbReference type="GO" id="GO:0035329">
    <property type="term" value="P:hippo signaling"/>
    <property type="evidence" value="ECO:0007669"/>
    <property type="project" value="InterPro"/>
</dbReference>
<keyword evidence="1" id="KW-0597">Phosphoprotein</keyword>
<dbReference type="PANTHER" id="PTHR47522:SF2">
    <property type="entry name" value="PROTEIN SALVADOR HOMOLOG 1"/>
    <property type="match status" value="1"/>
</dbReference>
<evidence type="ECO:0000256" key="3">
    <source>
        <dbReference type="SAM" id="MobiDB-lite"/>
    </source>
</evidence>
<feature type="compositionally biased region" description="Low complexity" evidence="3">
    <location>
        <begin position="664"/>
        <end position="681"/>
    </location>
</feature>
<name>K1QL80_MAGGI</name>
<feature type="region of interest" description="Disordered" evidence="3">
    <location>
        <begin position="656"/>
        <end position="702"/>
    </location>
</feature>
<dbReference type="PROSITE" id="PS50020">
    <property type="entry name" value="WW_DOMAIN_2"/>
    <property type="match status" value="2"/>
</dbReference>
<dbReference type="SUPFAM" id="SSF51045">
    <property type="entry name" value="WW domain"/>
    <property type="match status" value="2"/>
</dbReference>
<feature type="compositionally biased region" description="Pro residues" evidence="3">
    <location>
        <begin position="688"/>
        <end position="702"/>
    </location>
</feature>
<accession>K1QL80</accession>
<dbReference type="GO" id="GO:0043065">
    <property type="term" value="P:positive regulation of apoptotic process"/>
    <property type="evidence" value="ECO:0007669"/>
    <property type="project" value="TreeGrafter"/>
</dbReference>
<dbReference type="GO" id="GO:0005829">
    <property type="term" value="C:cytosol"/>
    <property type="evidence" value="ECO:0007669"/>
    <property type="project" value="TreeGrafter"/>
</dbReference>